<feature type="compositionally biased region" description="Basic and acidic residues" evidence="1">
    <location>
        <begin position="54"/>
        <end position="73"/>
    </location>
</feature>
<sequence length="1158" mass="127966">MRTVFVLLLCVGTAFTATHVNISIAQHPATNPADVTYLEGTAPEELKAGPAKKPSGDERFARLRTADESDNVDKVQMSGEQKKEEATSFVDNSKPAQQVQRNPEQSNEFKQQQQRFYGRIRQQNRQSQFRQANAQDKQNQEFERYIQNYHSGPTVETVFETADHSPSGRYEYSSSSSSSGGPARLVAIDSKPSQQQHTFERQVALPAAVETSAAASADDQSKSAPDAKIQISPAPVSAQPVVAAPAPVHAHAPAPSVPVAAIVPTVPTKTVNTLLSGSSDGGKVSLGGSYGPSFGGASGGSHGVTFRVAGGGGYSPPNYDQIPSYAKPDYGQPSFSYDQGDAGGFLNEYPPSVDEPAGGYDGFYHNQENDYHSNGGYLPVHPNVYQRPVVTKTIQIAQPALKAKKFEVRHPAIQKEFYDIEERVVIKPAGTIVVELEHPVAKIPKGETVLPLGHPHPAIAAQYNINSDADIETESSSAGSYNNGVRSNSNQVYANAARKNPAPVISGTHIGSTVTATPTNNQNAKRDFVEANLRKQYGEEAQLQAPSDAGLGEQNSRGKNYYIPSDTHDNQRQVSNRNFAPNTFRREENNYQRAARVEVQQSEQVYRPRFSKNEEQNVSPEVPNDFNNENDEFKGEYITGNFYSAAKDPKPARLQEEPAKSERITAEPQTRIIKHEHTINIPPSQHNIYLAPSRFEERPVLVQAQRKQAPSAKQQPAHLEEERARVSEVKSFLDRQRDGVVVYAIPARRPVAPQQRYTQNERRQPQYVSPQRSYEQLRYDPDGDVDSAAVEYSAPYSHMRYDPNESARLTEDVTYQRNANENVPERTITVHYNRGPESHARPIAQNKSDSEPKAPAKVAASNEDIKLNPDEIRPLAHIQLQVPYGPQEADEPIRVMSSINPPKERSRTAKISQPEAKQAVVEQVENVNTEAAADEGAKQEDALRSENIESQPDCVHSAEKVNARYENAQPSDYDNVQYMAERQNRGQIKSQRLIDTSNSNANSKENVKAAASDAEIVDTNAKDSSAQSAPPGSRVISANPAPNDASATSESFHKRRIVVNHPFQTVREVVEHEPITNYHQIQVHERASPTSAYNKAPYFAPNGQLRQFEMVRVPVMYHHPSSATHGNLVYALPDAIPVHEDNGEVEPSYQQRRQRVRA</sequence>
<feature type="region of interest" description="Disordered" evidence="1">
    <location>
        <begin position="539"/>
        <end position="576"/>
    </location>
</feature>
<gene>
    <name evidence="3" type="ORF">g.4195</name>
</gene>
<dbReference type="AlphaFoldDB" id="A0A0A1WW11"/>
<feature type="region of interest" description="Disordered" evidence="1">
    <location>
        <begin position="835"/>
        <end position="855"/>
    </location>
</feature>
<feature type="compositionally biased region" description="Polar residues" evidence="1">
    <location>
        <begin position="89"/>
        <end position="113"/>
    </location>
</feature>
<feature type="compositionally biased region" description="Polar residues" evidence="1">
    <location>
        <begin position="985"/>
        <end position="1004"/>
    </location>
</feature>
<protein>
    <submittedName>
        <fullName evidence="3">Uncharacterized protein</fullName>
    </submittedName>
</protein>
<feature type="region of interest" description="Disordered" evidence="1">
    <location>
        <begin position="43"/>
        <end position="113"/>
    </location>
</feature>
<dbReference type="EMBL" id="GBXI01011240">
    <property type="protein sequence ID" value="JAD03052.1"/>
    <property type="molecule type" value="Transcribed_RNA"/>
</dbReference>
<feature type="region of interest" description="Disordered" evidence="1">
    <location>
        <begin position="162"/>
        <end position="185"/>
    </location>
</feature>
<evidence type="ECO:0000313" key="3">
    <source>
        <dbReference type="EMBL" id="JAD03052.1"/>
    </source>
</evidence>
<feature type="region of interest" description="Disordered" evidence="1">
    <location>
        <begin position="984"/>
        <end position="1050"/>
    </location>
</feature>
<feature type="region of interest" description="Disordered" evidence="1">
    <location>
        <begin position="752"/>
        <end position="785"/>
    </location>
</feature>
<organism evidence="3">
    <name type="scientific">Zeugodacus cucurbitae</name>
    <name type="common">Melon fruit fly</name>
    <name type="synonym">Bactrocera cucurbitae</name>
    <dbReference type="NCBI Taxonomy" id="28588"/>
    <lineage>
        <taxon>Eukaryota</taxon>
        <taxon>Metazoa</taxon>
        <taxon>Ecdysozoa</taxon>
        <taxon>Arthropoda</taxon>
        <taxon>Hexapoda</taxon>
        <taxon>Insecta</taxon>
        <taxon>Pterygota</taxon>
        <taxon>Neoptera</taxon>
        <taxon>Endopterygota</taxon>
        <taxon>Diptera</taxon>
        <taxon>Brachycera</taxon>
        <taxon>Muscomorpha</taxon>
        <taxon>Tephritoidea</taxon>
        <taxon>Tephritidae</taxon>
        <taxon>Zeugodacus</taxon>
        <taxon>Zeugodacus</taxon>
    </lineage>
</organism>
<reference evidence="3" key="1">
    <citation type="submission" date="2014-11" db="EMBL/GenBank/DDBJ databases">
        <authorList>
            <person name="Geib S."/>
        </authorList>
    </citation>
    <scope>NUCLEOTIDE SEQUENCE</scope>
</reference>
<reference evidence="3" key="2">
    <citation type="journal article" date="2015" name="Gigascience">
        <title>Reconstructing a comprehensive transcriptome assembly of a white-pupal translocated strain of the pest fruit fly Bactrocera cucurbitae.</title>
        <authorList>
            <person name="Sim S.B."/>
            <person name="Calla B."/>
            <person name="Hall B."/>
            <person name="DeRego T."/>
            <person name="Geib S.M."/>
        </authorList>
    </citation>
    <scope>NUCLEOTIDE SEQUENCE</scope>
</reference>
<keyword evidence="2" id="KW-0732">Signal</keyword>
<accession>A0A0A1WW11</accession>
<feature type="chain" id="PRO_5001982701" evidence="2">
    <location>
        <begin position="17"/>
        <end position="1158"/>
    </location>
</feature>
<evidence type="ECO:0000256" key="2">
    <source>
        <dbReference type="SAM" id="SignalP"/>
    </source>
</evidence>
<feature type="signal peptide" evidence="2">
    <location>
        <begin position="1"/>
        <end position="16"/>
    </location>
</feature>
<name>A0A0A1WW11_ZEUCU</name>
<evidence type="ECO:0000256" key="1">
    <source>
        <dbReference type="SAM" id="MobiDB-lite"/>
    </source>
</evidence>
<proteinExistence type="predicted"/>